<sequence length="184" mass="19754">MNAAKSLITSVFNPNANANWASQTTLAIVRAVVGIMMIHNGLDKLADIEGFAAAYVEYLGLPFPITLSYIAAFTELIGAPLLIIGLFTRPAAFGLFSTMCVAMYHHVKVAGLSLPYLELSAIYASIFLYFTINGAGLFSTDALLANGLDRTALSNQAKRIMRLENAFDTEGLGETVQKSEVPAQ</sequence>
<dbReference type="PANTHER" id="PTHR33452">
    <property type="entry name" value="OXIDOREDUCTASE CATD-RELATED"/>
    <property type="match status" value="1"/>
</dbReference>
<feature type="transmembrane region" description="Helical" evidence="7">
    <location>
        <begin position="116"/>
        <end position="138"/>
    </location>
</feature>
<protein>
    <submittedName>
        <fullName evidence="8">DoxX family protein</fullName>
    </submittedName>
</protein>
<dbReference type="PANTHER" id="PTHR33452:SF1">
    <property type="entry name" value="INNER MEMBRANE PROTEIN YPHA-RELATED"/>
    <property type="match status" value="1"/>
</dbReference>
<evidence type="ECO:0000313" key="8">
    <source>
        <dbReference type="EMBL" id="PZO13917.1"/>
    </source>
</evidence>
<reference evidence="8 9" key="2">
    <citation type="submission" date="2018-06" db="EMBL/GenBank/DDBJ databases">
        <title>Metagenomic assembly of (sub)arctic Cyanobacteria and their associated microbiome from non-axenic cultures.</title>
        <authorList>
            <person name="Baurain D."/>
        </authorList>
    </citation>
    <scope>NUCLEOTIDE SEQUENCE [LARGE SCALE GENOMIC DNA]</scope>
    <source>
        <strain evidence="8">ULC129bin1</strain>
    </source>
</reference>
<evidence type="ECO:0000256" key="3">
    <source>
        <dbReference type="ARBA" id="ARBA00022475"/>
    </source>
</evidence>
<evidence type="ECO:0000313" key="9">
    <source>
        <dbReference type="Proteomes" id="UP000249354"/>
    </source>
</evidence>
<accession>A0A2W4U413</accession>
<dbReference type="Proteomes" id="UP000249354">
    <property type="component" value="Unassembled WGS sequence"/>
</dbReference>
<keyword evidence="3" id="KW-1003">Cell membrane</keyword>
<proteinExistence type="inferred from homology"/>
<keyword evidence="4 7" id="KW-0812">Transmembrane</keyword>
<evidence type="ECO:0000256" key="2">
    <source>
        <dbReference type="ARBA" id="ARBA00006679"/>
    </source>
</evidence>
<evidence type="ECO:0000256" key="4">
    <source>
        <dbReference type="ARBA" id="ARBA00022692"/>
    </source>
</evidence>
<dbReference type="AlphaFoldDB" id="A0A2W4U413"/>
<comment type="caution">
    <text evidence="8">The sequence shown here is derived from an EMBL/GenBank/DDBJ whole genome shotgun (WGS) entry which is preliminary data.</text>
</comment>
<feature type="transmembrane region" description="Helical" evidence="7">
    <location>
        <begin position="20"/>
        <end position="38"/>
    </location>
</feature>
<feature type="transmembrane region" description="Helical" evidence="7">
    <location>
        <begin position="50"/>
        <end position="71"/>
    </location>
</feature>
<reference evidence="9" key="1">
    <citation type="submission" date="2018-04" db="EMBL/GenBank/DDBJ databases">
        <authorList>
            <person name="Cornet L."/>
        </authorList>
    </citation>
    <scope>NUCLEOTIDE SEQUENCE [LARGE SCALE GENOMIC DNA]</scope>
</reference>
<keyword evidence="6 7" id="KW-0472">Membrane</keyword>
<evidence type="ECO:0000256" key="6">
    <source>
        <dbReference type="ARBA" id="ARBA00023136"/>
    </source>
</evidence>
<organism evidence="8 9">
    <name type="scientific">Leptolyngbya foveolarum</name>
    <dbReference type="NCBI Taxonomy" id="47253"/>
    <lineage>
        <taxon>Bacteria</taxon>
        <taxon>Bacillati</taxon>
        <taxon>Cyanobacteriota</taxon>
        <taxon>Cyanophyceae</taxon>
        <taxon>Leptolyngbyales</taxon>
        <taxon>Leptolyngbyaceae</taxon>
        <taxon>Leptolyngbya group</taxon>
        <taxon>Leptolyngbya</taxon>
    </lineage>
</organism>
<evidence type="ECO:0000256" key="5">
    <source>
        <dbReference type="ARBA" id="ARBA00022989"/>
    </source>
</evidence>
<evidence type="ECO:0000256" key="1">
    <source>
        <dbReference type="ARBA" id="ARBA00004651"/>
    </source>
</evidence>
<dbReference type="InterPro" id="IPR051907">
    <property type="entry name" value="DoxX-like_oxidoreductase"/>
</dbReference>
<dbReference type="Pfam" id="PF07681">
    <property type="entry name" value="DoxX"/>
    <property type="match status" value="1"/>
</dbReference>
<dbReference type="GO" id="GO:0005886">
    <property type="term" value="C:plasma membrane"/>
    <property type="evidence" value="ECO:0007669"/>
    <property type="project" value="UniProtKB-SubCell"/>
</dbReference>
<comment type="subcellular location">
    <subcellularLocation>
        <location evidence="1">Cell membrane</location>
        <topology evidence="1">Multi-pass membrane protein</topology>
    </subcellularLocation>
</comment>
<evidence type="ECO:0000256" key="7">
    <source>
        <dbReference type="SAM" id="Phobius"/>
    </source>
</evidence>
<gene>
    <name evidence="8" type="ORF">DCF25_15475</name>
</gene>
<comment type="similarity">
    <text evidence="2">Belongs to the DoxX family.</text>
</comment>
<name>A0A2W4U413_9CYAN</name>
<dbReference type="EMBL" id="QBMC01000116">
    <property type="protein sequence ID" value="PZO13917.1"/>
    <property type="molecule type" value="Genomic_DNA"/>
</dbReference>
<feature type="transmembrane region" description="Helical" evidence="7">
    <location>
        <begin position="77"/>
        <end position="104"/>
    </location>
</feature>
<dbReference type="InterPro" id="IPR032808">
    <property type="entry name" value="DoxX"/>
</dbReference>
<keyword evidence="5 7" id="KW-1133">Transmembrane helix</keyword>